<name>A0A0K2TQL2_LEPSM</name>
<evidence type="ECO:0000313" key="2">
    <source>
        <dbReference type="EMBL" id="CDW27967.1"/>
    </source>
</evidence>
<feature type="region of interest" description="Disordered" evidence="1">
    <location>
        <begin position="1"/>
        <end position="29"/>
    </location>
</feature>
<dbReference type="AlphaFoldDB" id="A0A0K2TQL2"/>
<dbReference type="EMBL" id="HACA01010606">
    <property type="protein sequence ID" value="CDW27967.1"/>
    <property type="molecule type" value="Transcribed_RNA"/>
</dbReference>
<evidence type="ECO:0000256" key="1">
    <source>
        <dbReference type="SAM" id="MobiDB-lite"/>
    </source>
</evidence>
<sequence>MKPQHRKREVQNRSNIQDPGIGHFQYVKP</sequence>
<proteinExistence type="predicted"/>
<protein>
    <submittedName>
        <fullName evidence="2">Uncharacterized protein</fullName>
    </submittedName>
</protein>
<accession>A0A0K2TQL2</accession>
<reference evidence="2" key="1">
    <citation type="submission" date="2014-05" db="EMBL/GenBank/DDBJ databases">
        <authorList>
            <person name="Chronopoulou M."/>
        </authorList>
    </citation>
    <scope>NUCLEOTIDE SEQUENCE</scope>
    <source>
        <tissue evidence="2">Whole organism</tissue>
    </source>
</reference>
<organism evidence="2">
    <name type="scientific">Lepeophtheirus salmonis</name>
    <name type="common">Salmon louse</name>
    <name type="synonym">Caligus salmonis</name>
    <dbReference type="NCBI Taxonomy" id="72036"/>
    <lineage>
        <taxon>Eukaryota</taxon>
        <taxon>Metazoa</taxon>
        <taxon>Ecdysozoa</taxon>
        <taxon>Arthropoda</taxon>
        <taxon>Crustacea</taxon>
        <taxon>Multicrustacea</taxon>
        <taxon>Hexanauplia</taxon>
        <taxon>Copepoda</taxon>
        <taxon>Siphonostomatoida</taxon>
        <taxon>Caligidae</taxon>
        <taxon>Lepeophtheirus</taxon>
    </lineage>
</organism>